<dbReference type="OrthoDB" id="2686745at2759"/>
<proteinExistence type="predicted"/>
<keyword evidence="3" id="KW-1185">Reference proteome</keyword>
<dbReference type="Proteomes" id="UP000054270">
    <property type="component" value="Unassembled WGS sequence"/>
</dbReference>
<dbReference type="STRING" id="945553.A0A0D2KUL7"/>
<protein>
    <submittedName>
        <fullName evidence="2">Uncharacterized protein</fullName>
    </submittedName>
</protein>
<sequence length="225" mass="24484">MDSGPTRTKRSSLSWEIPPFYDPNNNTATPHPTLPILLAQTEITIHQPPKLLATQEIATSSIAPGPDRHERSRVRFRGSSRGKTPLNRGPSTPPSRSSPAPGGSRARSVSKAPSDHNPQDSESGSESDGLIPKPAGEAGRPSRGGYNLQTELGWPAADYMRFKKFIKHAVKEHLDTSQKFSSQSAESLQTVQALASDKFPSLADYADWWPAADFIRSGRWEGSSV</sequence>
<dbReference type="EMBL" id="KN817590">
    <property type="protein sequence ID" value="KJA18372.1"/>
    <property type="molecule type" value="Genomic_DNA"/>
</dbReference>
<accession>A0A0D2KUL7</accession>
<dbReference type="OMA" id="EWPARDI"/>
<gene>
    <name evidence="2" type="ORF">HYPSUDRAFT_205480</name>
</gene>
<feature type="region of interest" description="Disordered" evidence="1">
    <location>
        <begin position="49"/>
        <end position="149"/>
    </location>
</feature>
<reference evidence="3" key="1">
    <citation type="submission" date="2014-04" db="EMBL/GenBank/DDBJ databases">
        <title>Evolutionary Origins and Diversification of the Mycorrhizal Mutualists.</title>
        <authorList>
            <consortium name="DOE Joint Genome Institute"/>
            <consortium name="Mycorrhizal Genomics Consortium"/>
            <person name="Kohler A."/>
            <person name="Kuo A."/>
            <person name="Nagy L.G."/>
            <person name="Floudas D."/>
            <person name="Copeland A."/>
            <person name="Barry K.W."/>
            <person name="Cichocki N."/>
            <person name="Veneault-Fourrey C."/>
            <person name="LaButti K."/>
            <person name="Lindquist E.A."/>
            <person name="Lipzen A."/>
            <person name="Lundell T."/>
            <person name="Morin E."/>
            <person name="Murat C."/>
            <person name="Riley R."/>
            <person name="Ohm R."/>
            <person name="Sun H."/>
            <person name="Tunlid A."/>
            <person name="Henrissat B."/>
            <person name="Grigoriev I.V."/>
            <person name="Hibbett D.S."/>
            <person name="Martin F."/>
        </authorList>
    </citation>
    <scope>NUCLEOTIDE SEQUENCE [LARGE SCALE GENOMIC DNA]</scope>
    <source>
        <strain evidence="3">FD-334 SS-4</strain>
    </source>
</reference>
<evidence type="ECO:0000313" key="2">
    <source>
        <dbReference type="EMBL" id="KJA18372.1"/>
    </source>
</evidence>
<dbReference type="AlphaFoldDB" id="A0A0D2KUL7"/>
<feature type="region of interest" description="Disordered" evidence="1">
    <location>
        <begin position="1"/>
        <end position="33"/>
    </location>
</feature>
<feature type="compositionally biased region" description="Basic residues" evidence="1">
    <location>
        <begin position="71"/>
        <end position="80"/>
    </location>
</feature>
<feature type="compositionally biased region" description="Low complexity" evidence="1">
    <location>
        <begin position="81"/>
        <end position="107"/>
    </location>
</feature>
<evidence type="ECO:0000313" key="3">
    <source>
        <dbReference type="Proteomes" id="UP000054270"/>
    </source>
</evidence>
<evidence type="ECO:0000256" key="1">
    <source>
        <dbReference type="SAM" id="MobiDB-lite"/>
    </source>
</evidence>
<name>A0A0D2KUL7_HYPSF</name>
<organism evidence="2 3">
    <name type="scientific">Hypholoma sublateritium (strain FD-334 SS-4)</name>
    <dbReference type="NCBI Taxonomy" id="945553"/>
    <lineage>
        <taxon>Eukaryota</taxon>
        <taxon>Fungi</taxon>
        <taxon>Dikarya</taxon>
        <taxon>Basidiomycota</taxon>
        <taxon>Agaricomycotina</taxon>
        <taxon>Agaricomycetes</taxon>
        <taxon>Agaricomycetidae</taxon>
        <taxon>Agaricales</taxon>
        <taxon>Agaricineae</taxon>
        <taxon>Strophariaceae</taxon>
        <taxon>Hypholoma</taxon>
    </lineage>
</organism>